<dbReference type="PANTHER" id="PTHR42976:SF1">
    <property type="entry name" value="GH18 DOMAIN-CONTAINING PROTEIN-RELATED"/>
    <property type="match status" value="1"/>
</dbReference>
<evidence type="ECO:0000313" key="6">
    <source>
        <dbReference type="Proteomes" id="UP001500620"/>
    </source>
</evidence>
<dbReference type="PANTHER" id="PTHR42976">
    <property type="entry name" value="BIFUNCTIONAL CHITINASE/LYSOZYME-RELATED"/>
    <property type="match status" value="1"/>
</dbReference>
<accession>A0ABP8DEK1</accession>
<proteinExistence type="predicted"/>
<feature type="domain" description="GH18" evidence="4">
    <location>
        <begin position="39"/>
        <end position="329"/>
    </location>
</feature>
<dbReference type="InterPro" id="IPR003305">
    <property type="entry name" value="CenC_carb-bd"/>
</dbReference>
<feature type="compositionally biased region" description="Low complexity" evidence="2">
    <location>
        <begin position="344"/>
        <end position="376"/>
    </location>
</feature>
<dbReference type="EMBL" id="BAABAT010000017">
    <property type="protein sequence ID" value="GAA4254068.1"/>
    <property type="molecule type" value="Genomic_DNA"/>
</dbReference>
<evidence type="ECO:0000313" key="5">
    <source>
        <dbReference type="EMBL" id="GAA4254068.1"/>
    </source>
</evidence>
<dbReference type="Gene3D" id="2.60.120.260">
    <property type="entry name" value="Galactose-binding domain-like"/>
    <property type="match status" value="1"/>
</dbReference>
<reference evidence="6" key="1">
    <citation type="journal article" date="2019" name="Int. J. Syst. Evol. Microbiol.">
        <title>The Global Catalogue of Microorganisms (GCM) 10K type strain sequencing project: providing services to taxonomists for standard genome sequencing and annotation.</title>
        <authorList>
            <consortium name="The Broad Institute Genomics Platform"/>
            <consortium name="The Broad Institute Genome Sequencing Center for Infectious Disease"/>
            <person name="Wu L."/>
            <person name="Ma J."/>
        </authorList>
    </citation>
    <scope>NUCLEOTIDE SEQUENCE [LARGE SCALE GENOMIC DNA]</scope>
    <source>
        <strain evidence="6">JCM 17441</strain>
    </source>
</reference>
<feature type="signal peptide" evidence="3">
    <location>
        <begin position="1"/>
        <end position="32"/>
    </location>
</feature>
<evidence type="ECO:0000256" key="2">
    <source>
        <dbReference type="SAM" id="MobiDB-lite"/>
    </source>
</evidence>
<keyword evidence="6" id="KW-1185">Reference proteome</keyword>
<dbReference type="SUPFAM" id="SSF49785">
    <property type="entry name" value="Galactose-binding domain-like"/>
    <property type="match status" value="1"/>
</dbReference>
<dbReference type="InterPro" id="IPR017853">
    <property type="entry name" value="GH"/>
</dbReference>
<dbReference type="CDD" id="cd06543">
    <property type="entry name" value="GH18_PF-ChiA-like"/>
    <property type="match status" value="1"/>
</dbReference>
<evidence type="ECO:0000259" key="4">
    <source>
        <dbReference type="PROSITE" id="PS51910"/>
    </source>
</evidence>
<dbReference type="InterPro" id="IPR008979">
    <property type="entry name" value="Galactose-bd-like_sf"/>
</dbReference>
<sequence>MRRSIMIRATGAAAVALTAAGVFLAVTPSAQAATAIPAHVFAPYFEAYNGDSLNGLSQQSGDKYLTMAFIQTASRGSCTVYWNGDTGMPIANSTFGSDIAAIRARGGDVIPSFGGYAADNGGTEIADSCTDVNQIAAQFEKVITTYDVARIDLDVEDNSLTNSAGIDRRNKAIKIVEDWAAANGRSIQFVYTLPTTTSGLADSGLAVLRNAVTNNARVDIVNQMTFDYYDNQPHQMANDTKTASNGLHSQLQQLYPGKTSQQLWSMIGVTEMIGVDDFGPAETFTLADANAVYSWATQQGIAELSFWALQRDNGGCPGGAAADTCSGISQNTWDFSHIFAPFTSGGSTSSPSPSRSVSPSPSRSTSPSPSQSSSTPPGGGLANGNFETGSLAPWTGSLCSIVSTPVHGGSKALKAAASSSDNAQCSQTVAVQANRAYTLTAWVQGSYAFLGATTGSGDVSTWTAGGSSWTKLTVTVNTGSSTSIKVWVHGWYGTGTIYVDDVTLA</sequence>
<gene>
    <name evidence="5" type="ORF">GCM10022255_057330</name>
</gene>
<dbReference type="Gene3D" id="3.20.20.80">
    <property type="entry name" value="Glycosidases"/>
    <property type="match status" value="1"/>
</dbReference>
<evidence type="ECO:0000256" key="3">
    <source>
        <dbReference type="SAM" id="SignalP"/>
    </source>
</evidence>
<keyword evidence="3" id="KW-0732">Signal</keyword>
<name>A0ABP8DEK1_9ACTN</name>
<dbReference type="Proteomes" id="UP001500620">
    <property type="component" value="Unassembled WGS sequence"/>
</dbReference>
<dbReference type="Pfam" id="PF02018">
    <property type="entry name" value="CBM_4_9"/>
    <property type="match status" value="1"/>
</dbReference>
<dbReference type="Pfam" id="PF00704">
    <property type="entry name" value="Glyco_hydro_18"/>
    <property type="match status" value="1"/>
</dbReference>
<protein>
    <recommendedName>
        <fullName evidence="4">GH18 domain-containing protein</fullName>
    </recommendedName>
</protein>
<dbReference type="InterPro" id="IPR052750">
    <property type="entry name" value="GH18_Chitinase"/>
</dbReference>
<keyword evidence="1" id="KW-0378">Hydrolase</keyword>
<dbReference type="RefSeq" id="WP_345131133.1">
    <property type="nucleotide sequence ID" value="NZ_BAABAT010000017.1"/>
</dbReference>
<dbReference type="InterPro" id="IPR001223">
    <property type="entry name" value="Glyco_hydro18_cat"/>
</dbReference>
<evidence type="ECO:0000256" key="1">
    <source>
        <dbReference type="ARBA" id="ARBA00022801"/>
    </source>
</evidence>
<dbReference type="PROSITE" id="PS51910">
    <property type="entry name" value="GH18_2"/>
    <property type="match status" value="1"/>
</dbReference>
<organism evidence="5 6">
    <name type="scientific">Dactylosporangium darangshiense</name>
    <dbReference type="NCBI Taxonomy" id="579108"/>
    <lineage>
        <taxon>Bacteria</taxon>
        <taxon>Bacillati</taxon>
        <taxon>Actinomycetota</taxon>
        <taxon>Actinomycetes</taxon>
        <taxon>Micromonosporales</taxon>
        <taxon>Micromonosporaceae</taxon>
        <taxon>Dactylosporangium</taxon>
    </lineage>
</organism>
<feature type="region of interest" description="Disordered" evidence="2">
    <location>
        <begin position="344"/>
        <end position="386"/>
    </location>
</feature>
<comment type="caution">
    <text evidence="5">The sequence shown here is derived from an EMBL/GenBank/DDBJ whole genome shotgun (WGS) entry which is preliminary data.</text>
</comment>
<feature type="chain" id="PRO_5045707942" description="GH18 domain-containing protein" evidence="3">
    <location>
        <begin position="33"/>
        <end position="505"/>
    </location>
</feature>
<dbReference type="SUPFAM" id="SSF51445">
    <property type="entry name" value="(Trans)glycosidases"/>
    <property type="match status" value="1"/>
</dbReference>